<dbReference type="AlphaFoldDB" id="H8FW04"/>
<comment type="caution">
    <text evidence="1">The sequence shown here is derived from an EMBL/GenBank/DDBJ whole genome shotgun (WGS) entry which is preliminary data.</text>
</comment>
<dbReference type="EMBL" id="CAHP01000034">
    <property type="protein sequence ID" value="CCG42542.1"/>
    <property type="molecule type" value="Genomic_DNA"/>
</dbReference>
<dbReference type="Proteomes" id="UP000004169">
    <property type="component" value="Unassembled WGS sequence"/>
</dbReference>
<sequence>MPTFMCVALPFQALIPILGHVLKSGKKMLGHAARCRANDTIIPMTFGAQKRRRKILSFAFCRRALFRLP</sequence>
<evidence type="ECO:0000313" key="1">
    <source>
        <dbReference type="EMBL" id="CCG42542.1"/>
    </source>
</evidence>
<protein>
    <submittedName>
        <fullName evidence="1">Uncharacterized protein</fullName>
    </submittedName>
</protein>
<reference evidence="1 2" key="1">
    <citation type="journal article" date="2012" name="J. Bacteriol.">
        <title>Draft Genome Sequence of the Purple Photosynthetic Bacterium Phaeospirillum molischianum DSM120, a Particularly Versatile Bacterium.</title>
        <authorList>
            <person name="Duquesne K."/>
            <person name="Prima V."/>
            <person name="Ji B."/>
            <person name="Rouy Z."/>
            <person name="Medigue C."/>
            <person name="Talla E."/>
            <person name="Sturgis J.N."/>
        </authorList>
    </citation>
    <scope>NUCLEOTIDE SEQUENCE [LARGE SCALE GENOMIC DNA]</scope>
    <source>
        <strain evidence="2">DSM120</strain>
    </source>
</reference>
<name>H8FW04_MAGML</name>
<gene>
    <name evidence="1" type="ORF">PHAMO_40103</name>
</gene>
<evidence type="ECO:0000313" key="2">
    <source>
        <dbReference type="Proteomes" id="UP000004169"/>
    </source>
</evidence>
<keyword evidence="2" id="KW-1185">Reference proteome</keyword>
<organism evidence="1 2">
    <name type="scientific">Magnetospirillum molischianum DSM 120</name>
    <dbReference type="NCBI Taxonomy" id="1150626"/>
    <lineage>
        <taxon>Bacteria</taxon>
        <taxon>Pseudomonadati</taxon>
        <taxon>Pseudomonadota</taxon>
        <taxon>Alphaproteobacteria</taxon>
        <taxon>Rhodospirillales</taxon>
        <taxon>Rhodospirillaceae</taxon>
        <taxon>Magnetospirillum</taxon>
    </lineage>
</organism>
<accession>H8FW04</accession>
<proteinExistence type="predicted"/>